<dbReference type="SUPFAM" id="SSF81383">
    <property type="entry name" value="F-box domain"/>
    <property type="match status" value="1"/>
</dbReference>
<dbReference type="EMBL" id="JAPUFD010000012">
    <property type="protein sequence ID" value="MDI1490620.1"/>
    <property type="molecule type" value="Genomic_DNA"/>
</dbReference>
<name>A0AA43TY38_9LECA</name>
<feature type="compositionally biased region" description="Low complexity" evidence="1">
    <location>
        <begin position="450"/>
        <end position="481"/>
    </location>
</feature>
<dbReference type="InterPro" id="IPR001810">
    <property type="entry name" value="F-box_dom"/>
</dbReference>
<keyword evidence="4" id="KW-1185">Reference proteome</keyword>
<evidence type="ECO:0000259" key="2">
    <source>
        <dbReference type="PROSITE" id="PS50181"/>
    </source>
</evidence>
<protein>
    <recommendedName>
        <fullName evidence="2">F-box domain-containing protein</fullName>
    </recommendedName>
</protein>
<organism evidence="3 4">
    <name type="scientific">Ramalina farinacea</name>
    <dbReference type="NCBI Taxonomy" id="258253"/>
    <lineage>
        <taxon>Eukaryota</taxon>
        <taxon>Fungi</taxon>
        <taxon>Dikarya</taxon>
        <taxon>Ascomycota</taxon>
        <taxon>Pezizomycotina</taxon>
        <taxon>Lecanoromycetes</taxon>
        <taxon>OSLEUM clade</taxon>
        <taxon>Lecanoromycetidae</taxon>
        <taxon>Lecanorales</taxon>
        <taxon>Lecanorineae</taxon>
        <taxon>Ramalinaceae</taxon>
        <taxon>Ramalina</taxon>
    </lineage>
</organism>
<reference evidence="3" key="1">
    <citation type="journal article" date="2023" name="Genome Biol. Evol.">
        <title>First Whole Genome Sequence and Flow Cytometry Genome Size Data for the Lichen-Forming Fungus Ramalina farinacea (Ascomycota).</title>
        <authorList>
            <person name="Llewellyn T."/>
            <person name="Mian S."/>
            <person name="Hill R."/>
            <person name="Leitch I.J."/>
            <person name="Gaya E."/>
        </authorList>
    </citation>
    <scope>NUCLEOTIDE SEQUENCE</scope>
    <source>
        <strain evidence="3">LIQ254RAFAR</strain>
    </source>
</reference>
<accession>A0AA43TY38</accession>
<comment type="caution">
    <text evidence="3">The sequence shown here is derived from an EMBL/GenBank/DDBJ whole genome shotgun (WGS) entry which is preliminary data.</text>
</comment>
<evidence type="ECO:0000313" key="3">
    <source>
        <dbReference type="EMBL" id="MDI1490620.1"/>
    </source>
</evidence>
<proteinExistence type="predicted"/>
<dbReference type="PROSITE" id="PS50181">
    <property type="entry name" value="FBOX"/>
    <property type="match status" value="1"/>
</dbReference>
<feature type="domain" description="F-box" evidence="2">
    <location>
        <begin position="1"/>
        <end position="49"/>
    </location>
</feature>
<feature type="region of interest" description="Disordered" evidence="1">
    <location>
        <begin position="450"/>
        <end position="505"/>
    </location>
</feature>
<evidence type="ECO:0000256" key="1">
    <source>
        <dbReference type="SAM" id="MobiDB-lite"/>
    </source>
</evidence>
<gene>
    <name evidence="3" type="ORF">OHK93_001824</name>
</gene>
<sequence>MPFRNLPLELHEHIAAYLDEDKDICSYTLVSSETHNAVHSIRGAVWRSLFAKRYDMPPGKTGRDLMLHYMRRRMILSRVSRSGLRDGTSHSEVRCLEILRDLVVESFARTTTTSTPYKASKNLVQLRRFVQSSNILDNILYDTTTGSYGARLMQTLQVVFTHWQLETSIRSEIRGFALSQHIVYTRPDEMFLFIDKKWTLNLTYLLHVANFFKYHMKSDHEDTLSHLMLDLENSEKPAAWDQELKTGPEVTPLGASWMGSFAYIPTRNELDEIRSPPSAESRHNRHVPDVLDVEEGFQTLHIDAPSLTDHIPWPAAFEDRLHALPPRSLVELLKLDKQQAYDAYRPPRRSKRGFQGTAEDMHILELESRQEQTLKRRSVCSQLEKEYARKLSEKPSRLKPGQDYRIFGGCGEDYGPFQCTGVLHNLPSQSGIPGWQRICMMKYSDASPASSSASSSAASSPTLATFSTSPSSTSSASSVTAGGLFNPMTDPTSPDGHSYPEGHVSSVDQSALDDHCWCYEGIVLPGGKIILGRWWHPFGEDTGYYDMGPFIFWNTGAAENKGGI</sequence>
<dbReference type="AlphaFoldDB" id="A0AA43TY38"/>
<dbReference type="InterPro" id="IPR036047">
    <property type="entry name" value="F-box-like_dom_sf"/>
</dbReference>
<evidence type="ECO:0000313" key="4">
    <source>
        <dbReference type="Proteomes" id="UP001161017"/>
    </source>
</evidence>
<dbReference type="Proteomes" id="UP001161017">
    <property type="component" value="Unassembled WGS sequence"/>
</dbReference>